<dbReference type="InterPro" id="IPR013547">
    <property type="entry name" value="P4H_N"/>
</dbReference>
<dbReference type="PANTHER" id="PTHR10869">
    <property type="entry name" value="PROLYL 4-HYDROXYLASE ALPHA SUBUNIT"/>
    <property type="match status" value="1"/>
</dbReference>
<feature type="domain" description="Fe2OG dioxygenase" evidence="14">
    <location>
        <begin position="374"/>
        <end position="492"/>
    </location>
</feature>
<evidence type="ECO:0000256" key="1">
    <source>
        <dbReference type="ARBA" id="ARBA00001961"/>
    </source>
</evidence>
<dbReference type="Pfam" id="PF08336">
    <property type="entry name" value="P4Ha_N"/>
    <property type="match status" value="1"/>
</dbReference>
<dbReference type="GO" id="GO:0031418">
    <property type="term" value="F:L-ascorbic acid binding"/>
    <property type="evidence" value="ECO:0007669"/>
    <property type="project" value="UniProtKB-KW"/>
</dbReference>
<comment type="subcellular location">
    <subcellularLocation>
        <location evidence="3">Endoplasmic reticulum lumen</location>
    </subcellularLocation>
</comment>
<evidence type="ECO:0000256" key="13">
    <source>
        <dbReference type="SAM" id="SignalP"/>
    </source>
</evidence>
<dbReference type="Pfam" id="PF13640">
    <property type="entry name" value="2OG-FeII_Oxy_3"/>
    <property type="match status" value="1"/>
</dbReference>
<reference evidence="15 17" key="2">
    <citation type="submission" date="2018-11" db="EMBL/GenBank/DDBJ databases">
        <authorList>
            <consortium name="Pathogen Informatics"/>
        </authorList>
    </citation>
    <scope>NUCLEOTIDE SEQUENCE [LARGE SCALE GENOMIC DNA]</scope>
</reference>
<dbReference type="FunFam" id="1.25.40.10:FF:000006">
    <property type="entry name" value="Prolyl 4-hydroxylase subunit alpha 2"/>
    <property type="match status" value="1"/>
</dbReference>
<dbReference type="InterPro" id="IPR059068">
    <property type="entry name" value="TPR_P4H"/>
</dbReference>
<evidence type="ECO:0000256" key="12">
    <source>
        <dbReference type="ARBA" id="ARBA00023180"/>
    </source>
</evidence>
<evidence type="ECO:0000256" key="6">
    <source>
        <dbReference type="ARBA" id="ARBA00022723"/>
    </source>
</evidence>
<dbReference type="Proteomes" id="UP000038040">
    <property type="component" value="Unplaced"/>
</dbReference>
<dbReference type="InterPro" id="IPR044862">
    <property type="entry name" value="Pro_4_hyd_alph_FE2OG_OXY"/>
</dbReference>
<keyword evidence="10" id="KW-0560">Oxidoreductase</keyword>
<evidence type="ECO:0000259" key="14">
    <source>
        <dbReference type="PROSITE" id="PS51471"/>
    </source>
</evidence>
<evidence type="ECO:0000256" key="9">
    <source>
        <dbReference type="ARBA" id="ARBA00022964"/>
    </source>
</evidence>
<evidence type="ECO:0000256" key="7">
    <source>
        <dbReference type="ARBA" id="ARBA00022824"/>
    </source>
</evidence>
<dbReference type="SMART" id="SM00702">
    <property type="entry name" value="P4Hc"/>
    <property type="match status" value="1"/>
</dbReference>
<dbReference type="OrthoDB" id="420380at2759"/>
<dbReference type="AlphaFoldDB" id="A0A158Q5A7"/>
<dbReference type="EC" id="1.14.11.2" evidence="5"/>
<keyword evidence="7" id="KW-0256">Endoplasmic reticulum</keyword>
<dbReference type="InterPro" id="IPR011990">
    <property type="entry name" value="TPR-like_helical_dom_sf"/>
</dbReference>
<evidence type="ECO:0000256" key="5">
    <source>
        <dbReference type="ARBA" id="ARBA00012269"/>
    </source>
</evidence>
<dbReference type="Gene3D" id="2.60.120.620">
    <property type="entry name" value="q2cbj1_9rhob like domain"/>
    <property type="match status" value="1"/>
</dbReference>
<dbReference type="SUPFAM" id="SSF48452">
    <property type="entry name" value="TPR-like"/>
    <property type="match status" value="1"/>
</dbReference>
<dbReference type="GO" id="GO:0004656">
    <property type="term" value="F:procollagen-proline 4-dioxygenase activity"/>
    <property type="evidence" value="ECO:0007669"/>
    <property type="project" value="UniProtKB-EC"/>
</dbReference>
<accession>A0A158Q5A7</accession>
<evidence type="ECO:0000256" key="3">
    <source>
        <dbReference type="ARBA" id="ARBA00004319"/>
    </source>
</evidence>
<feature type="signal peptide" evidence="13">
    <location>
        <begin position="1"/>
        <end position="15"/>
    </location>
</feature>
<keyword evidence="8" id="KW-0847">Vitamin C</keyword>
<keyword evidence="17" id="KW-1185">Reference proteome</keyword>
<proteinExistence type="inferred from homology"/>
<evidence type="ECO:0000256" key="4">
    <source>
        <dbReference type="ARBA" id="ARBA00006511"/>
    </source>
</evidence>
<dbReference type="InterPro" id="IPR005123">
    <property type="entry name" value="Oxoglu/Fe-dep_dioxygenase_dom"/>
</dbReference>
<evidence type="ECO:0000313" key="17">
    <source>
        <dbReference type="Proteomes" id="UP000274756"/>
    </source>
</evidence>
<dbReference type="STRING" id="318479.A0A158Q5A7"/>
<reference evidence="18" key="1">
    <citation type="submission" date="2016-04" db="UniProtKB">
        <authorList>
            <consortium name="WormBaseParasite"/>
        </authorList>
    </citation>
    <scope>IDENTIFICATION</scope>
</reference>
<keyword evidence="12" id="KW-0325">Glycoprotein</keyword>
<dbReference type="PROSITE" id="PS51471">
    <property type="entry name" value="FE2OG_OXY"/>
    <property type="match status" value="1"/>
</dbReference>
<dbReference type="GO" id="GO:0005788">
    <property type="term" value="C:endoplasmic reticulum lumen"/>
    <property type="evidence" value="ECO:0007669"/>
    <property type="project" value="UniProtKB-SubCell"/>
</dbReference>
<dbReference type="Pfam" id="PF23558">
    <property type="entry name" value="TPR_P4H"/>
    <property type="match status" value="1"/>
</dbReference>
<evidence type="ECO:0000313" key="15">
    <source>
        <dbReference type="EMBL" id="VDN59781.1"/>
    </source>
</evidence>
<dbReference type="InterPro" id="IPR006620">
    <property type="entry name" value="Pro_4_hyd_alph"/>
</dbReference>
<keyword evidence="6" id="KW-0479">Metal-binding</keyword>
<protein>
    <recommendedName>
        <fullName evidence="5">procollagen-proline 4-dioxygenase</fullName>
        <ecNumber evidence="5">1.14.11.2</ecNumber>
    </recommendedName>
</protein>
<keyword evidence="11" id="KW-0408">Iron</keyword>
<gene>
    <name evidence="15" type="ORF">DME_LOCUS9754</name>
</gene>
<evidence type="ECO:0000313" key="16">
    <source>
        <dbReference type="Proteomes" id="UP000038040"/>
    </source>
</evidence>
<dbReference type="Gene3D" id="6.10.140.1460">
    <property type="match status" value="1"/>
</dbReference>
<name>A0A158Q5A7_DRAME</name>
<dbReference type="PANTHER" id="PTHR10869:SF244">
    <property type="entry name" value="PROLYL 4-HYDROXYLASE SUBUNIT ALPHA-2"/>
    <property type="match status" value="1"/>
</dbReference>
<keyword evidence="13" id="KW-0732">Signal</keyword>
<evidence type="ECO:0000256" key="2">
    <source>
        <dbReference type="ARBA" id="ARBA00002035"/>
    </source>
</evidence>
<comment type="function">
    <text evidence="2">Catalyzes the post-translational formation of 4-hydroxyproline in -Xaa-Pro-Gly- sequences in collagens and other proteins.</text>
</comment>
<sequence length="517" mass="59880">MRHTFLFIFPAICLSDIFTATSNIEELIAANSANNFRISEYINRETARLNELKRLAKEFTRQHQVIISGSDKANPIKTYLLIRSLTSDWNSVERLMKNNSVDYFLRKNITKQNFEITYPKAEDLEGAALALHRLQDTYLLDTHQFASGIILGESTGFRLTSHDCFEIGKIAYNRGDHYHAILWMNESLNLLETGNSSSASTEDILEHLSFSLYKQGNIERALYFAQDLLKINPEHPRIKENIRWYQEWLGTKSVNQLTFPPLKLKRLEDDVPDRSVYEALCRGDYEDNSTRQSRLYCYLKRDRPFLRIAPIKVEILNFGPLVVIFRSVISDSEINVIQRLAAPQLRRATVQNAKTGALEYAKFRISKSAWLHENNNPLIKNINERIDFMTNLDQKTSEDLQRDVANPYNLNMGNRIATVLFYVCAYSVLIFTVEKGGKTVFITENLTVYPSRNDALFWYNLRRDGEADLRTLHAACPVLLGTKWVCNKWIHERGQEFRRPCGLYRNSEEKYVGDLDS</sequence>
<comment type="cofactor">
    <cofactor evidence="1">
        <name>L-ascorbate</name>
        <dbReference type="ChEBI" id="CHEBI:38290"/>
    </cofactor>
</comment>
<dbReference type="GO" id="GO:0005506">
    <property type="term" value="F:iron ion binding"/>
    <property type="evidence" value="ECO:0007669"/>
    <property type="project" value="InterPro"/>
</dbReference>
<evidence type="ECO:0000256" key="8">
    <source>
        <dbReference type="ARBA" id="ARBA00022896"/>
    </source>
</evidence>
<evidence type="ECO:0000256" key="10">
    <source>
        <dbReference type="ARBA" id="ARBA00023002"/>
    </source>
</evidence>
<dbReference type="Gene3D" id="1.25.40.10">
    <property type="entry name" value="Tetratricopeptide repeat domain"/>
    <property type="match status" value="1"/>
</dbReference>
<feature type="chain" id="PRO_5041045161" description="procollagen-proline 4-dioxygenase" evidence="13">
    <location>
        <begin position="16"/>
        <end position="517"/>
    </location>
</feature>
<dbReference type="InterPro" id="IPR045054">
    <property type="entry name" value="P4HA-like"/>
</dbReference>
<comment type="similarity">
    <text evidence="4">Belongs to the P4HA family.</text>
</comment>
<dbReference type="EMBL" id="UYYG01001190">
    <property type="protein sequence ID" value="VDN59781.1"/>
    <property type="molecule type" value="Genomic_DNA"/>
</dbReference>
<keyword evidence="9" id="KW-0223">Dioxygenase</keyword>
<evidence type="ECO:0000256" key="11">
    <source>
        <dbReference type="ARBA" id="ARBA00023004"/>
    </source>
</evidence>
<organism evidence="16 18">
    <name type="scientific">Dracunculus medinensis</name>
    <name type="common">Guinea worm</name>
    <dbReference type="NCBI Taxonomy" id="318479"/>
    <lineage>
        <taxon>Eukaryota</taxon>
        <taxon>Metazoa</taxon>
        <taxon>Ecdysozoa</taxon>
        <taxon>Nematoda</taxon>
        <taxon>Chromadorea</taxon>
        <taxon>Rhabditida</taxon>
        <taxon>Spirurina</taxon>
        <taxon>Dracunculoidea</taxon>
        <taxon>Dracunculidae</taxon>
        <taxon>Dracunculus</taxon>
    </lineage>
</organism>
<dbReference type="WBParaSite" id="DME_0000692201-mRNA-1">
    <property type="protein sequence ID" value="DME_0000692201-mRNA-1"/>
    <property type="gene ID" value="DME_0000692201"/>
</dbReference>
<evidence type="ECO:0000313" key="18">
    <source>
        <dbReference type="WBParaSite" id="DME_0000692201-mRNA-1"/>
    </source>
</evidence>
<dbReference type="Proteomes" id="UP000274756">
    <property type="component" value="Unassembled WGS sequence"/>
</dbReference>